<dbReference type="STRING" id="767770.A0A1L9MV15"/>
<evidence type="ECO:0008006" key="3">
    <source>
        <dbReference type="Google" id="ProtNLM"/>
    </source>
</evidence>
<gene>
    <name evidence="1" type="ORF">ASPTUDRAFT_128667</name>
</gene>
<dbReference type="EMBL" id="KV878206">
    <property type="protein sequence ID" value="OJI80890.1"/>
    <property type="molecule type" value="Genomic_DNA"/>
</dbReference>
<name>A0A1L9MV15_ASPTC</name>
<sequence length="305" mass="35029">MPYLTNAEILSIFGELSKVPRGYESFFNHVDEKVHWEITGQTALSGVWRSKAEFLDKVWLPIIKLIADPGPIFEIACPDSITRNEEGWVNVQLKTRDTRTKLGNRLYSQHYSWHCKFNSTKKIVQVRCFFDTSLAETVLLDEKYRQQALAILPNDGKYLAIAPEMGPDYPSIPFDPAYKRFLNEFYLLMDSPNEHKKYSQCFTPDATVIMGEREARGREGIYALRKALWNPTKHCTHRLKKVFPYGPNSNVAMVHGTLDCVFKDGSGKTVDWAARCHFVMLDRVYLSRYQIYIASDAAGKPKSNL</sequence>
<dbReference type="Proteomes" id="UP000184304">
    <property type="component" value="Unassembled WGS sequence"/>
</dbReference>
<keyword evidence="2" id="KW-1185">Reference proteome</keyword>
<dbReference type="PANTHER" id="PTHR39401">
    <property type="entry name" value="SNOAL-LIKE DOMAIN-CONTAINING PROTEIN"/>
    <property type="match status" value="1"/>
</dbReference>
<dbReference type="VEuPathDB" id="FungiDB:ASPTUDRAFT_128667"/>
<dbReference type="AlphaFoldDB" id="A0A1L9MV15"/>
<dbReference type="PANTHER" id="PTHR39401:SF1">
    <property type="entry name" value="SNOAL-LIKE DOMAIN-CONTAINING PROTEIN"/>
    <property type="match status" value="1"/>
</dbReference>
<proteinExistence type="predicted"/>
<dbReference type="SUPFAM" id="SSF54427">
    <property type="entry name" value="NTF2-like"/>
    <property type="match status" value="2"/>
</dbReference>
<dbReference type="InterPro" id="IPR032710">
    <property type="entry name" value="NTF2-like_dom_sf"/>
</dbReference>
<evidence type="ECO:0000313" key="2">
    <source>
        <dbReference type="Proteomes" id="UP000184304"/>
    </source>
</evidence>
<protein>
    <recommendedName>
        <fullName evidence="3">SnoaL-like domain-containing protein</fullName>
    </recommendedName>
</protein>
<accession>A0A1L9MV15</accession>
<dbReference type="Gene3D" id="3.10.450.50">
    <property type="match status" value="2"/>
</dbReference>
<dbReference type="OMA" id="HWEITGQ"/>
<organism evidence="1 2">
    <name type="scientific">Aspergillus tubingensis (strain CBS 134.48)</name>
    <dbReference type="NCBI Taxonomy" id="767770"/>
    <lineage>
        <taxon>Eukaryota</taxon>
        <taxon>Fungi</taxon>
        <taxon>Dikarya</taxon>
        <taxon>Ascomycota</taxon>
        <taxon>Pezizomycotina</taxon>
        <taxon>Eurotiomycetes</taxon>
        <taxon>Eurotiomycetidae</taxon>
        <taxon>Eurotiales</taxon>
        <taxon>Aspergillaceae</taxon>
        <taxon>Aspergillus</taxon>
        <taxon>Aspergillus subgen. Circumdati</taxon>
    </lineage>
</organism>
<dbReference type="OrthoDB" id="10264449at2759"/>
<reference evidence="2" key="1">
    <citation type="journal article" date="2017" name="Genome Biol.">
        <title>Comparative genomics reveals high biological diversity and specific adaptations in the industrially and medically important fungal genus Aspergillus.</title>
        <authorList>
            <person name="de Vries R.P."/>
            <person name="Riley R."/>
            <person name="Wiebenga A."/>
            <person name="Aguilar-Osorio G."/>
            <person name="Amillis S."/>
            <person name="Uchima C.A."/>
            <person name="Anderluh G."/>
            <person name="Asadollahi M."/>
            <person name="Askin M."/>
            <person name="Barry K."/>
            <person name="Battaglia E."/>
            <person name="Bayram O."/>
            <person name="Benocci T."/>
            <person name="Braus-Stromeyer S.A."/>
            <person name="Caldana C."/>
            <person name="Canovas D."/>
            <person name="Cerqueira G.C."/>
            <person name="Chen F."/>
            <person name="Chen W."/>
            <person name="Choi C."/>
            <person name="Clum A."/>
            <person name="Dos Santos R.A."/>
            <person name="Damasio A.R."/>
            <person name="Diallinas G."/>
            <person name="Emri T."/>
            <person name="Fekete E."/>
            <person name="Flipphi M."/>
            <person name="Freyberg S."/>
            <person name="Gallo A."/>
            <person name="Gournas C."/>
            <person name="Habgood R."/>
            <person name="Hainaut M."/>
            <person name="Harispe M.L."/>
            <person name="Henrissat B."/>
            <person name="Hilden K.S."/>
            <person name="Hope R."/>
            <person name="Hossain A."/>
            <person name="Karabika E."/>
            <person name="Karaffa L."/>
            <person name="Karanyi Z."/>
            <person name="Krasevec N."/>
            <person name="Kuo A."/>
            <person name="Kusch H."/>
            <person name="LaButti K."/>
            <person name="Lagendijk E.L."/>
            <person name="Lapidus A."/>
            <person name="Levasseur A."/>
            <person name="Lindquist E."/>
            <person name="Lipzen A."/>
            <person name="Logrieco A.F."/>
            <person name="MacCabe A."/>
            <person name="Maekelae M.R."/>
            <person name="Malavazi I."/>
            <person name="Melin P."/>
            <person name="Meyer V."/>
            <person name="Mielnichuk N."/>
            <person name="Miskei M."/>
            <person name="Molnar A.P."/>
            <person name="Mule G."/>
            <person name="Ngan C.Y."/>
            <person name="Orejas M."/>
            <person name="Orosz E."/>
            <person name="Ouedraogo J.P."/>
            <person name="Overkamp K.M."/>
            <person name="Park H.-S."/>
            <person name="Perrone G."/>
            <person name="Piumi F."/>
            <person name="Punt P.J."/>
            <person name="Ram A.F."/>
            <person name="Ramon A."/>
            <person name="Rauscher S."/>
            <person name="Record E."/>
            <person name="Riano-Pachon D.M."/>
            <person name="Robert V."/>
            <person name="Roehrig J."/>
            <person name="Ruller R."/>
            <person name="Salamov A."/>
            <person name="Salih N.S."/>
            <person name="Samson R.A."/>
            <person name="Sandor E."/>
            <person name="Sanguinetti M."/>
            <person name="Schuetze T."/>
            <person name="Sepcic K."/>
            <person name="Shelest E."/>
            <person name="Sherlock G."/>
            <person name="Sophianopoulou V."/>
            <person name="Squina F.M."/>
            <person name="Sun H."/>
            <person name="Susca A."/>
            <person name="Todd R.B."/>
            <person name="Tsang A."/>
            <person name="Unkles S.E."/>
            <person name="van de Wiele N."/>
            <person name="van Rossen-Uffink D."/>
            <person name="Oliveira J.V."/>
            <person name="Vesth T.C."/>
            <person name="Visser J."/>
            <person name="Yu J.-H."/>
            <person name="Zhou M."/>
            <person name="Andersen M.R."/>
            <person name="Archer D.B."/>
            <person name="Baker S.E."/>
            <person name="Benoit I."/>
            <person name="Brakhage A.A."/>
            <person name="Braus G.H."/>
            <person name="Fischer R."/>
            <person name="Frisvad J.C."/>
            <person name="Goldman G.H."/>
            <person name="Houbraken J."/>
            <person name="Oakley B."/>
            <person name="Pocsi I."/>
            <person name="Scazzocchio C."/>
            <person name="Seiboth B."/>
            <person name="vanKuyk P.A."/>
            <person name="Wortman J."/>
            <person name="Dyer P.S."/>
            <person name="Grigoriev I.V."/>
        </authorList>
    </citation>
    <scope>NUCLEOTIDE SEQUENCE [LARGE SCALE GENOMIC DNA]</scope>
    <source>
        <strain evidence="2">CBS 134.48</strain>
    </source>
</reference>
<evidence type="ECO:0000313" key="1">
    <source>
        <dbReference type="EMBL" id="OJI80890.1"/>
    </source>
</evidence>